<organism evidence="1 2">
    <name type="scientific">Usitatibacter palustris</name>
    <dbReference type="NCBI Taxonomy" id="2732487"/>
    <lineage>
        <taxon>Bacteria</taxon>
        <taxon>Pseudomonadati</taxon>
        <taxon>Pseudomonadota</taxon>
        <taxon>Betaproteobacteria</taxon>
        <taxon>Nitrosomonadales</taxon>
        <taxon>Usitatibacteraceae</taxon>
        <taxon>Usitatibacter</taxon>
    </lineage>
</organism>
<accession>A0A6M4HAX8</accession>
<evidence type="ECO:0000313" key="1">
    <source>
        <dbReference type="EMBL" id="QJR16275.1"/>
    </source>
</evidence>
<reference evidence="1 2" key="1">
    <citation type="submission" date="2020-04" db="EMBL/GenBank/DDBJ databases">
        <title>Usitatibacter rugosus gen. nov., sp. nov. and Usitatibacter palustris sp. nov., novel members of Usitatibacteraceae fam. nov. within the order Nitrosomonadales isolated from soil.</title>
        <authorList>
            <person name="Huber K.J."/>
            <person name="Neumann-Schaal M."/>
            <person name="Geppert A."/>
            <person name="Luckner M."/>
            <person name="Wanner G."/>
            <person name="Overmann J."/>
        </authorList>
    </citation>
    <scope>NUCLEOTIDE SEQUENCE [LARGE SCALE GENOMIC DNA]</scope>
    <source>
        <strain evidence="1 2">Swamp67</strain>
    </source>
</reference>
<dbReference type="AlphaFoldDB" id="A0A6M4HAX8"/>
<dbReference type="InParanoid" id="A0A6M4HAX8"/>
<name>A0A6M4HAX8_9PROT</name>
<protein>
    <submittedName>
        <fullName evidence="1">Uncharacterized protein</fullName>
    </submittedName>
</protein>
<sequence length="91" mass="10093">MDQETLKLLAKVKVSARKALGLEIDVQRLTHDRNYASEVLSKATQSDSEDLVLAAITLQDTFGLLSEKPKLQKVENAEDEGTEKYKFGARG</sequence>
<evidence type="ECO:0000313" key="2">
    <source>
        <dbReference type="Proteomes" id="UP000503096"/>
    </source>
</evidence>
<dbReference type="KEGG" id="upl:DSM104440_03104"/>
<dbReference type="EMBL" id="CP053073">
    <property type="protein sequence ID" value="QJR16275.1"/>
    <property type="molecule type" value="Genomic_DNA"/>
</dbReference>
<proteinExistence type="predicted"/>
<dbReference type="Proteomes" id="UP000503096">
    <property type="component" value="Chromosome"/>
</dbReference>
<gene>
    <name evidence="1" type="ORF">DSM104440_03104</name>
</gene>
<keyword evidence="2" id="KW-1185">Reference proteome</keyword>
<dbReference type="RefSeq" id="WP_171164252.1">
    <property type="nucleotide sequence ID" value="NZ_CP053073.1"/>
</dbReference>